<evidence type="ECO:0000313" key="2">
    <source>
        <dbReference type="Proteomes" id="UP000776700"/>
    </source>
</evidence>
<gene>
    <name evidence="1" type="ORF">K8V90_00825</name>
</gene>
<dbReference type="Proteomes" id="UP000776700">
    <property type="component" value="Unassembled WGS sequence"/>
</dbReference>
<sequence>MIILNRENIIDGLIELREEENLENRIIIDNIKSIINLKDISNLEKLKLINNELGKIVFN</sequence>
<dbReference type="EMBL" id="DYUB01000028">
    <property type="protein sequence ID" value="HJG95627.1"/>
    <property type="molecule type" value="Genomic_DNA"/>
</dbReference>
<evidence type="ECO:0000313" key="1">
    <source>
        <dbReference type="EMBL" id="HJG95627.1"/>
    </source>
</evidence>
<dbReference type="AlphaFoldDB" id="A0A921MYI5"/>
<reference evidence="1" key="2">
    <citation type="submission" date="2021-09" db="EMBL/GenBank/DDBJ databases">
        <authorList>
            <person name="Gilroy R."/>
        </authorList>
    </citation>
    <scope>NUCLEOTIDE SEQUENCE</scope>
    <source>
        <strain evidence="1">1277</strain>
    </source>
</reference>
<comment type="caution">
    <text evidence="1">The sequence shown here is derived from an EMBL/GenBank/DDBJ whole genome shotgun (WGS) entry which is preliminary data.</text>
</comment>
<proteinExistence type="predicted"/>
<organism evidence="1 2">
    <name type="scientific">Romboutsia timonensis</name>
    <dbReference type="NCBI Taxonomy" id="1776391"/>
    <lineage>
        <taxon>Bacteria</taxon>
        <taxon>Bacillati</taxon>
        <taxon>Bacillota</taxon>
        <taxon>Clostridia</taxon>
        <taxon>Peptostreptococcales</taxon>
        <taxon>Peptostreptococcaceae</taxon>
        <taxon>Romboutsia</taxon>
    </lineage>
</organism>
<reference evidence="1" key="1">
    <citation type="journal article" date="2021" name="PeerJ">
        <title>Extensive microbial diversity within the chicken gut microbiome revealed by metagenomics and culture.</title>
        <authorList>
            <person name="Gilroy R."/>
            <person name="Ravi A."/>
            <person name="Getino M."/>
            <person name="Pursley I."/>
            <person name="Horton D.L."/>
            <person name="Alikhan N.F."/>
            <person name="Baker D."/>
            <person name="Gharbi K."/>
            <person name="Hall N."/>
            <person name="Watson M."/>
            <person name="Adriaenssens E.M."/>
            <person name="Foster-Nyarko E."/>
            <person name="Jarju S."/>
            <person name="Secka A."/>
            <person name="Antonio M."/>
            <person name="Oren A."/>
            <person name="Chaudhuri R.R."/>
            <person name="La Ragione R."/>
            <person name="Hildebrand F."/>
            <person name="Pallen M.J."/>
        </authorList>
    </citation>
    <scope>NUCLEOTIDE SEQUENCE</scope>
    <source>
        <strain evidence="1">1277</strain>
    </source>
</reference>
<accession>A0A921MYI5</accession>
<protein>
    <submittedName>
        <fullName evidence="1">Uncharacterized protein</fullName>
    </submittedName>
</protein>
<name>A0A921MYI5_9FIRM</name>